<evidence type="ECO:0000313" key="1">
    <source>
        <dbReference type="EMBL" id="QEE14840.1"/>
    </source>
</evidence>
<dbReference type="Gene3D" id="3.30.40.10">
    <property type="entry name" value="Zinc/RING finger domain, C3HC4 (zinc finger)"/>
    <property type="match status" value="1"/>
</dbReference>
<dbReference type="InterPro" id="IPR013083">
    <property type="entry name" value="Znf_RING/FYVE/PHD"/>
</dbReference>
<reference evidence="1 2" key="2">
    <citation type="journal article" date="2024" name="Int. J. Syst. Evol. Microbiol.">
        <title>Promethearchaeum syntrophicum gen. nov., sp. nov., an anaerobic, obligately syntrophic archaeon, the first isolate of the lineage 'Asgard' archaea, and proposal of the new archaeal phylum Promethearchaeota phyl. nov. and kingdom Promethearchaeati regn. nov.</title>
        <authorList>
            <person name="Imachi H."/>
            <person name="Nobu M.K."/>
            <person name="Kato S."/>
            <person name="Takaki Y."/>
            <person name="Miyazaki M."/>
            <person name="Miyata M."/>
            <person name="Ogawara M."/>
            <person name="Saito Y."/>
            <person name="Sakai S."/>
            <person name="Tahara Y.O."/>
            <person name="Takano Y."/>
            <person name="Tasumi E."/>
            <person name="Uematsu K."/>
            <person name="Yoshimura T."/>
            <person name="Itoh T."/>
            <person name="Ohkuma M."/>
            <person name="Takai K."/>
        </authorList>
    </citation>
    <scope>NUCLEOTIDE SEQUENCE [LARGE SCALE GENOMIC DNA]</scope>
    <source>
        <strain evidence="1 2">MK-D1</strain>
    </source>
</reference>
<evidence type="ECO:0000313" key="2">
    <source>
        <dbReference type="Proteomes" id="UP000321408"/>
    </source>
</evidence>
<name>A0A5B9D7Y2_9ARCH</name>
<sequence length="182" mass="19920">MAKKTKKLGIINLKPLVLKGPKYLVQGISSSIAGIQTTKVIQTYIMENNNLKILIAKDGRVIFSGIVKWIGNREDNSQGTVMCIASSERGGKDLRLITPSEDTVQDIGLDLEKSLIKVNSKESVKCSVCGKGIQIFDEILACPLCGSKAHSDHLSEWIKMRHSCPICKKNLELGNMGNIVPQ</sequence>
<accession>A0A5B9D7Y2</accession>
<dbReference type="KEGG" id="psyt:DSAG12_00657"/>
<dbReference type="SUPFAM" id="SSF57850">
    <property type="entry name" value="RING/U-box"/>
    <property type="match status" value="1"/>
</dbReference>
<organism evidence="1 2">
    <name type="scientific">Promethearchaeum syntrophicum</name>
    <dbReference type="NCBI Taxonomy" id="2594042"/>
    <lineage>
        <taxon>Archaea</taxon>
        <taxon>Promethearchaeati</taxon>
        <taxon>Promethearchaeota</taxon>
        <taxon>Promethearchaeia</taxon>
        <taxon>Promethearchaeales</taxon>
        <taxon>Promethearchaeaceae</taxon>
        <taxon>Promethearchaeum</taxon>
    </lineage>
</organism>
<protein>
    <recommendedName>
        <fullName evidence="3">RING-type domain-containing protein</fullName>
    </recommendedName>
</protein>
<gene>
    <name evidence="1" type="ORF">DSAG12_00657</name>
</gene>
<dbReference type="Proteomes" id="UP000321408">
    <property type="component" value="Chromosome"/>
</dbReference>
<dbReference type="RefSeq" id="WP_147661780.1">
    <property type="nucleotide sequence ID" value="NZ_CP042905.2"/>
</dbReference>
<evidence type="ECO:0008006" key="3">
    <source>
        <dbReference type="Google" id="ProtNLM"/>
    </source>
</evidence>
<reference evidence="1 2" key="1">
    <citation type="journal article" date="2020" name="Nature">
        <title>Isolation of an archaeon at the prokaryote-eukaryote interface.</title>
        <authorList>
            <person name="Imachi H."/>
            <person name="Nobu M.K."/>
            <person name="Nakahara N."/>
            <person name="Morono Y."/>
            <person name="Ogawara M."/>
            <person name="Takaki Y."/>
            <person name="Takano Y."/>
            <person name="Uematsu K."/>
            <person name="Ikuta T."/>
            <person name="Ito M."/>
            <person name="Matsui Y."/>
            <person name="Miyazaki M."/>
            <person name="Murata K."/>
            <person name="Saito Y."/>
            <person name="Sakai S."/>
            <person name="Song C."/>
            <person name="Tasumi E."/>
            <person name="Yamanaka Y."/>
            <person name="Yamaguchi T."/>
            <person name="Kamagata Y."/>
            <person name="Tamaki H."/>
            <person name="Takai K."/>
        </authorList>
    </citation>
    <scope>NUCLEOTIDE SEQUENCE [LARGE SCALE GENOMIC DNA]</scope>
    <source>
        <strain evidence="1 2">MK-D1</strain>
    </source>
</reference>
<dbReference type="GeneID" id="41328662"/>
<dbReference type="EMBL" id="CP042905">
    <property type="protein sequence ID" value="QEE14840.1"/>
    <property type="molecule type" value="Genomic_DNA"/>
</dbReference>
<proteinExistence type="predicted"/>
<dbReference type="AlphaFoldDB" id="A0A5B9D7Y2"/>
<keyword evidence="2" id="KW-1185">Reference proteome</keyword>